<reference evidence="2" key="1">
    <citation type="submission" date="2020-02" db="EMBL/GenBank/DDBJ databases">
        <authorList>
            <person name="Meier V. D."/>
        </authorList>
    </citation>
    <scope>NUCLEOTIDE SEQUENCE</scope>
    <source>
        <strain evidence="2">AVDCRST_MAG15</strain>
    </source>
</reference>
<feature type="compositionally biased region" description="Gly residues" evidence="1">
    <location>
        <begin position="79"/>
        <end position="88"/>
    </location>
</feature>
<sequence length="88" mass="8176">GRDRGQAGGAGTGAARGGGAAGGLCALRAGGGPAARVGPDLPRWRGRDPGYAGPGPGRRGGRAGGAVLRASAPRADQGGLRGGLGPAP</sequence>
<feature type="non-terminal residue" evidence="2">
    <location>
        <position position="88"/>
    </location>
</feature>
<feature type="compositionally biased region" description="Gly residues" evidence="1">
    <location>
        <begin position="52"/>
        <end position="64"/>
    </location>
</feature>
<dbReference type="AlphaFoldDB" id="A0A6J4PCY0"/>
<accession>A0A6J4PCY0</accession>
<gene>
    <name evidence="2" type="ORF">AVDCRST_MAG15-2070</name>
</gene>
<feature type="region of interest" description="Disordered" evidence="1">
    <location>
        <begin position="1"/>
        <end position="22"/>
    </location>
</feature>
<organism evidence="2">
    <name type="scientific">uncultured Rubellimicrobium sp</name>
    <dbReference type="NCBI Taxonomy" id="543078"/>
    <lineage>
        <taxon>Bacteria</taxon>
        <taxon>Pseudomonadati</taxon>
        <taxon>Pseudomonadota</taxon>
        <taxon>Alphaproteobacteria</taxon>
        <taxon>Rhodobacterales</taxon>
        <taxon>Roseobacteraceae</taxon>
        <taxon>Rubellimicrobium</taxon>
        <taxon>environmental samples</taxon>
    </lineage>
</organism>
<evidence type="ECO:0000313" key="2">
    <source>
        <dbReference type="EMBL" id="CAA9411101.1"/>
    </source>
</evidence>
<evidence type="ECO:0000256" key="1">
    <source>
        <dbReference type="SAM" id="MobiDB-lite"/>
    </source>
</evidence>
<protein>
    <submittedName>
        <fullName evidence="2">Uncharacterized protein</fullName>
    </submittedName>
</protein>
<feature type="non-terminal residue" evidence="2">
    <location>
        <position position="1"/>
    </location>
</feature>
<feature type="region of interest" description="Disordered" evidence="1">
    <location>
        <begin position="36"/>
        <end position="88"/>
    </location>
</feature>
<proteinExistence type="predicted"/>
<name>A0A6J4PCY0_9RHOB</name>
<dbReference type="EMBL" id="CADCUU010000229">
    <property type="protein sequence ID" value="CAA9411101.1"/>
    <property type="molecule type" value="Genomic_DNA"/>
</dbReference>